<reference evidence="1 2" key="1">
    <citation type="submission" date="2014-11" db="EMBL/GenBank/DDBJ databases">
        <title>Draft genome sequence of Kirrobacter mercurialis.</title>
        <authorList>
            <person name="Coil D.A."/>
            <person name="Eisen J.A."/>
        </authorList>
    </citation>
    <scope>NUCLEOTIDE SEQUENCE [LARGE SCALE GENOMIC DNA]</scope>
    <source>
        <strain evidence="1 2">Coronado</strain>
    </source>
</reference>
<evidence type="ECO:0000313" key="2">
    <source>
        <dbReference type="Proteomes" id="UP000030988"/>
    </source>
</evidence>
<name>A0A0B2BRW5_9SPHN</name>
<gene>
    <name evidence="1" type="ORF">PK98_15170</name>
</gene>
<protein>
    <submittedName>
        <fullName evidence="1">Uncharacterized protein</fullName>
    </submittedName>
</protein>
<proteinExistence type="predicted"/>
<sequence>MTNAPWIEHLAMLPEDSRQRIRRYIEEGYGASLSTFYRCLIANDLIGAMQGGDEENRAALPTFVEYLTAYAPADCYGSIEKLHAWRGIAGAAGA</sequence>
<dbReference type="EMBL" id="JTDN01000003">
    <property type="protein sequence ID" value="KHL24298.1"/>
    <property type="molecule type" value="Genomic_DNA"/>
</dbReference>
<comment type="caution">
    <text evidence="1">The sequence shown here is derived from an EMBL/GenBank/DDBJ whole genome shotgun (WGS) entry which is preliminary data.</text>
</comment>
<evidence type="ECO:0000313" key="1">
    <source>
        <dbReference type="EMBL" id="KHL24298.1"/>
    </source>
</evidence>
<dbReference type="AlphaFoldDB" id="A0A0B2BRW5"/>
<accession>A0A0B2BRW5</accession>
<keyword evidence="2" id="KW-1185">Reference proteome</keyword>
<organism evidence="1 2">
    <name type="scientific">Croceibacterium mercuriale</name>
    <dbReference type="NCBI Taxonomy" id="1572751"/>
    <lineage>
        <taxon>Bacteria</taxon>
        <taxon>Pseudomonadati</taxon>
        <taxon>Pseudomonadota</taxon>
        <taxon>Alphaproteobacteria</taxon>
        <taxon>Sphingomonadales</taxon>
        <taxon>Erythrobacteraceae</taxon>
        <taxon>Croceibacterium</taxon>
    </lineage>
</organism>
<dbReference type="Proteomes" id="UP000030988">
    <property type="component" value="Unassembled WGS sequence"/>
</dbReference>